<dbReference type="GO" id="GO:0005525">
    <property type="term" value="F:GTP binding"/>
    <property type="evidence" value="ECO:0007669"/>
    <property type="project" value="UniProtKB-UniRule"/>
</dbReference>
<keyword evidence="3 4" id="KW-0342">GTP-binding</keyword>
<dbReference type="STRING" id="64969.SAMN02745127_00227"/>
<dbReference type="HAMAP" id="MF_00636">
    <property type="entry name" value="RapZ_like"/>
    <property type="match status" value="1"/>
</dbReference>
<dbReference type="EMBL" id="MTSM01000015">
    <property type="protein sequence ID" value="OPX54949.1"/>
    <property type="molecule type" value="Genomic_DNA"/>
</dbReference>
<reference evidence="7 8" key="1">
    <citation type="submission" date="2017-01" db="EMBL/GenBank/DDBJ databases">
        <title>Genome Sequencing of a Marine Spirillum, Oceanospirillum multiglobuliferum ATCC 33336, from Japan.</title>
        <authorList>
            <person name="Carney J.G."/>
            <person name="Trachtenberg A.M."/>
            <person name="Rheaume B.A."/>
            <person name="Linnane J.D."/>
            <person name="Pitts N.L."/>
            <person name="Mykles D.L."/>
            <person name="Maclea K.S."/>
        </authorList>
    </citation>
    <scope>NUCLEOTIDE SEQUENCE [LARGE SCALE GENOMIC DNA]</scope>
    <source>
        <strain evidence="7 8">ATCC 33336</strain>
    </source>
</reference>
<dbReference type="RefSeq" id="WP_078743835.1">
    <property type="nucleotide sequence ID" value="NZ_FUXG01000001.1"/>
</dbReference>
<dbReference type="InterPro" id="IPR005337">
    <property type="entry name" value="RapZ-like"/>
</dbReference>
<dbReference type="Pfam" id="PF22740">
    <property type="entry name" value="PapZ_C"/>
    <property type="match status" value="1"/>
</dbReference>
<evidence type="ECO:0000256" key="3">
    <source>
        <dbReference type="ARBA" id="ARBA00023134"/>
    </source>
</evidence>
<evidence type="ECO:0000313" key="8">
    <source>
        <dbReference type="Proteomes" id="UP000191418"/>
    </source>
</evidence>
<dbReference type="AlphaFoldDB" id="A0A1T4KUI1"/>
<dbReference type="GO" id="GO:0005524">
    <property type="term" value="F:ATP binding"/>
    <property type="evidence" value="ECO:0007669"/>
    <property type="project" value="UniProtKB-UniRule"/>
</dbReference>
<dbReference type="Gene3D" id="3.40.50.300">
    <property type="entry name" value="P-loop containing nucleotide triphosphate hydrolases"/>
    <property type="match status" value="1"/>
</dbReference>
<comment type="caution">
    <text evidence="7">The sequence shown here is derived from an EMBL/GenBank/DDBJ whole genome shotgun (WGS) entry which is preliminary data.</text>
</comment>
<evidence type="ECO:0000256" key="4">
    <source>
        <dbReference type="HAMAP-Rule" id="MF_00636"/>
    </source>
</evidence>
<dbReference type="NCBIfam" id="NF003828">
    <property type="entry name" value="PRK05416.1"/>
    <property type="match status" value="1"/>
</dbReference>
<keyword evidence="8" id="KW-1185">Reference proteome</keyword>
<dbReference type="PIRSF" id="PIRSF005052">
    <property type="entry name" value="P-loopkin"/>
    <property type="match status" value="1"/>
</dbReference>
<protein>
    <submittedName>
        <fullName evidence="7">RNase adaptor protein RapZ</fullName>
    </submittedName>
</protein>
<evidence type="ECO:0000259" key="5">
    <source>
        <dbReference type="Pfam" id="PF03668"/>
    </source>
</evidence>
<dbReference type="InterPro" id="IPR053930">
    <property type="entry name" value="RapZ-like_N"/>
</dbReference>
<feature type="domain" description="RapZ C-terminal" evidence="6">
    <location>
        <begin position="162"/>
        <end position="280"/>
    </location>
</feature>
<accession>A0A1T4KUI1</accession>
<dbReference type="InterPro" id="IPR053931">
    <property type="entry name" value="RapZ_C"/>
</dbReference>
<evidence type="ECO:0000256" key="1">
    <source>
        <dbReference type="ARBA" id="ARBA00022741"/>
    </source>
</evidence>
<sequence length="288" mass="31898">MKLVIISGRSGSGKSIALHVLEDLGYFAIDNLPIGLLSALPSHLPSSNQRIAASIDARNIATDPMGIQPHLNALRANGVAASIIYLDSDEATLIERFNATRRKHPLSSEKISLAEAIEAEAQLLETIAEQADLRIDTSSLSIYDLRDIIAQQISSTSPRTVALQFQSFGFKRGAPKDCDYIFDVRCLPNPYWETHLRGFTGQDQPVIDFLNQDFSVRAMISDISGFLDKWLPSIIASSRSYITVGIGCTGGQHRSVFVAEELSKRFQHQYPQTLVRHRDLSQAVKEHH</sequence>
<gene>
    <name evidence="7" type="ORF">BTE48_11445</name>
</gene>
<feature type="binding site" evidence="4">
    <location>
        <begin position="56"/>
        <end position="59"/>
    </location>
    <ligand>
        <name>GTP</name>
        <dbReference type="ChEBI" id="CHEBI:37565"/>
    </ligand>
</feature>
<name>A0A1T4KUI1_9GAMM</name>
<dbReference type="InterPro" id="IPR027417">
    <property type="entry name" value="P-loop_NTPase"/>
</dbReference>
<evidence type="ECO:0000256" key="2">
    <source>
        <dbReference type="ARBA" id="ARBA00022840"/>
    </source>
</evidence>
<dbReference type="PANTHER" id="PTHR30448:SF0">
    <property type="entry name" value="RNASE ADAPTER PROTEIN RAPZ"/>
    <property type="match status" value="1"/>
</dbReference>
<keyword evidence="2 4" id="KW-0067">ATP-binding</keyword>
<dbReference type="SUPFAM" id="SSF52540">
    <property type="entry name" value="P-loop containing nucleoside triphosphate hydrolases"/>
    <property type="match status" value="1"/>
</dbReference>
<evidence type="ECO:0000259" key="6">
    <source>
        <dbReference type="Pfam" id="PF22740"/>
    </source>
</evidence>
<dbReference type="OrthoDB" id="9784461at2"/>
<proteinExistence type="inferred from homology"/>
<feature type="domain" description="RapZ-like N-terminal" evidence="5">
    <location>
        <begin position="1"/>
        <end position="154"/>
    </location>
</feature>
<evidence type="ECO:0000313" key="7">
    <source>
        <dbReference type="EMBL" id="OPX54949.1"/>
    </source>
</evidence>
<dbReference type="PANTHER" id="PTHR30448">
    <property type="entry name" value="RNASE ADAPTER PROTEIN RAPZ"/>
    <property type="match status" value="1"/>
</dbReference>
<organism evidence="7 8">
    <name type="scientific">Oceanospirillum multiglobuliferum</name>
    <dbReference type="NCBI Taxonomy" id="64969"/>
    <lineage>
        <taxon>Bacteria</taxon>
        <taxon>Pseudomonadati</taxon>
        <taxon>Pseudomonadota</taxon>
        <taxon>Gammaproteobacteria</taxon>
        <taxon>Oceanospirillales</taxon>
        <taxon>Oceanospirillaceae</taxon>
        <taxon>Oceanospirillum</taxon>
    </lineage>
</organism>
<keyword evidence="1 4" id="KW-0547">Nucleotide-binding</keyword>
<dbReference type="Pfam" id="PF03668">
    <property type="entry name" value="RapZ-like_N"/>
    <property type="match status" value="1"/>
</dbReference>
<dbReference type="Proteomes" id="UP000191418">
    <property type="component" value="Unassembled WGS sequence"/>
</dbReference>
<feature type="binding site" evidence="4">
    <location>
        <begin position="8"/>
        <end position="15"/>
    </location>
    <ligand>
        <name>ATP</name>
        <dbReference type="ChEBI" id="CHEBI:30616"/>
    </ligand>
</feature>